<evidence type="ECO:0000313" key="1">
    <source>
        <dbReference type="EMBL" id="OPJ54692.1"/>
    </source>
</evidence>
<dbReference type="InterPro" id="IPR014287">
    <property type="entry name" value="Nase_Fe-Fe_AnfO"/>
</dbReference>
<reference evidence="2 4" key="2">
    <citation type="submission" date="2018-08" db="EMBL/GenBank/DDBJ databases">
        <title>Genome of Clostridium chromiireducens C1, DSM12136.</title>
        <authorList>
            <person name="Xing M."/>
            <person name="Wei Y."/>
            <person name="Ang E.L."/>
            <person name="Zhao H."/>
            <person name="Zhang Y."/>
        </authorList>
    </citation>
    <scope>NUCLEOTIDE SEQUENCE [LARGE SCALE GENOMIC DNA]</scope>
    <source>
        <strain evidence="2 4">C1</strain>
    </source>
</reference>
<comment type="caution">
    <text evidence="1">The sequence shown here is derived from an EMBL/GenBank/DDBJ whole genome shotgun (WGS) entry which is preliminary data.</text>
</comment>
<sequence>MIREITVYVNNLGEVANLNEIGIIRVYSKDGNQWSVVREVPFRFYRKEEKEDISLDAVSIIETFGSCKIFVAKEFPEEAYKILDSMGVSVWKMDGNPSNFLEYILEKEYEEAQEIKLIETFNDDKKKHAINPIKLNEKGHYILNLKELQDYNVGVTSKQVLKPFLNNEEFNELIVTCSHIPNWLEEELKKLNLKFNCTKAGQNDYIMIINKSSI</sequence>
<dbReference type="AlphaFoldDB" id="A0A1V4I3Y8"/>
<evidence type="ECO:0000313" key="4">
    <source>
        <dbReference type="Proteomes" id="UP000265930"/>
    </source>
</evidence>
<evidence type="ECO:0000313" key="3">
    <source>
        <dbReference type="Proteomes" id="UP000191056"/>
    </source>
</evidence>
<keyword evidence="3" id="KW-1185">Reference proteome</keyword>
<accession>A0A1V4I3Y8</accession>
<protein>
    <submittedName>
        <fullName evidence="2">Fe-only nitrogenase accessory protein AnfO</fullName>
    </submittedName>
    <submittedName>
        <fullName evidence="1">Iron only nitrogenase protein AnfO</fullName>
    </submittedName>
</protein>
<dbReference type="EMBL" id="MZGT01000144">
    <property type="protein sequence ID" value="OPJ54692.1"/>
    <property type="molecule type" value="Genomic_DNA"/>
</dbReference>
<dbReference type="NCBIfam" id="TIGR02940">
    <property type="entry name" value="anfO_nitrog"/>
    <property type="match status" value="1"/>
</dbReference>
<gene>
    <name evidence="2" type="primary">anfO</name>
    <name evidence="1" type="ORF">CLCHR_47830</name>
    <name evidence="2" type="ORF">D2A34_15845</name>
</gene>
<dbReference type="STRING" id="225345.CLCHR_47830"/>
<proteinExistence type="predicted"/>
<dbReference type="EMBL" id="QXDJ01000003">
    <property type="protein sequence ID" value="RII34610.1"/>
    <property type="molecule type" value="Genomic_DNA"/>
</dbReference>
<dbReference type="RefSeq" id="WP_079442421.1">
    <property type="nucleotide sequence ID" value="NZ_JBLZIA010000004.1"/>
</dbReference>
<dbReference type="Proteomes" id="UP000191056">
    <property type="component" value="Unassembled WGS sequence"/>
</dbReference>
<dbReference type="Pfam" id="PF09582">
    <property type="entry name" value="AnfO_nitrog"/>
    <property type="match status" value="1"/>
</dbReference>
<dbReference type="OrthoDB" id="200286at2"/>
<evidence type="ECO:0000313" key="2">
    <source>
        <dbReference type="EMBL" id="RII34610.1"/>
    </source>
</evidence>
<dbReference type="Proteomes" id="UP000265930">
    <property type="component" value="Unassembled WGS sequence"/>
</dbReference>
<name>A0A1V4I3Y8_9CLOT</name>
<organism evidence="1 3">
    <name type="scientific">Clostridium chromiireducens</name>
    <dbReference type="NCBI Taxonomy" id="225345"/>
    <lineage>
        <taxon>Bacteria</taxon>
        <taxon>Bacillati</taxon>
        <taxon>Bacillota</taxon>
        <taxon>Clostridia</taxon>
        <taxon>Eubacteriales</taxon>
        <taxon>Clostridiaceae</taxon>
        <taxon>Clostridium</taxon>
    </lineage>
</organism>
<reference evidence="1 3" key="1">
    <citation type="submission" date="2017-03" db="EMBL/GenBank/DDBJ databases">
        <title>Genome sequence of Clostridium chromiireducens DSM 23318.</title>
        <authorList>
            <person name="Poehlein A."/>
            <person name="Daniel R."/>
        </authorList>
    </citation>
    <scope>NUCLEOTIDE SEQUENCE [LARGE SCALE GENOMIC DNA]</scope>
    <source>
        <strain evidence="1 3">DSM 23318</strain>
    </source>
</reference>